<accession>A0ABV7GZE8</accession>
<dbReference type="PANTHER" id="PTHR33991">
    <property type="entry name" value="DNA REPAIR PROTEIN RECO"/>
    <property type="match status" value="1"/>
</dbReference>
<evidence type="ECO:0000256" key="4">
    <source>
        <dbReference type="ARBA" id="ARBA00023172"/>
    </source>
</evidence>
<dbReference type="Proteomes" id="UP001595556">
    <property type="component" value="Unassembled WGS sequence"/>
</dbReference>
<evidence type="ECO:0000256" key="5">
    <source>
        <dbReference type="ARBA" id="ARBA00023204"/>
    </source>
</evidence>
<evidence type="ECO:0000256" key="2">
    <source>
        <dbReference type="ARBA" id="ARBA00021310"/>
    </source>
</evidence>
<dbReference type="EMBL" id="JBHRTI010000003">
    <property type="protein sequence ID" value="MFC3147044.1"/>
    <property type="molecule type" value="Genomic_DNA"/>
</dbReference>
<dbReference type="Pfam" id="PF02565">
    <property type="entry name" value="RecO_C"/>
    <property type="match status" value="1"/>
</dbReference>
<dbReference type="PANTHER" id="PTHR33991:SF1">
    <property type="entry name" value="DNA REPAIR PROTEIN RECO"/>
    <property type="match status" value="1"/>
</dbReference>
<dbReference type="SUPFAM" id="SSF57863">
    <property type="entry name" value="ArfGap/RecO-like zinc finger"/>
    <property type="match status" value="1"/>
</dbReference>
<dbReference type="Gene3D" id="1.20.1440.120">
    <property type="entry name" value="Recombination protein O, C-terminal domain"/>
    <property type="match status" value="1"/>
</dbReference>
<evidence type="ECO:0000256" key="6">
    <source>
        <dbReference type="ARBA" id="ARBA00033409"/>
    </source>
</evidence>
<dbReference type="HAMAP" id="MF_00201">
    <property type="entry name" value="RecO"/>
    <property type="match status" value="1"/>
</dbReference>
<reference evidence="10" key="1">
    <citation type="journal article" date="2019" name="Int. J. Syst. Evol. Microbiol.">
        <title>The Global Catalogue of Microorganisms (GCM) 10K type strain sequencing project: providing services to taxonomists for standard genome sequencing and annotation.</title>
        <authorList>
            <consortium name="The Broad Institute Genomics Platform"/>
            <consortium name="The Broad Institute Genome Sequencing Center for Infectious Disease"/>
            <person name="Wu L."/>
            <person name="Ma J."/>
        </authorList>
    </citation>
    <scope>NUCLEOTIDE SEQUENCE [LARGE SCALE GENOMIC DNA]</scope>
    <source>
        <strain evidence="10">KCTC 52168</strain>
    </source>
</reference>
<evidence type="ECO:0000313" key="10">
    <source>
        <dbReference type="Proteomes" id="UP001595556"/>
    </source>
</evidence>
<dbReference type="NCBIfam" id="TIGR00613">
    <property type="entry name" value="reco"/>
    <property type="match status" value="1"/>
</dbReference>
<keyword evidence="4 7" id="KW-0233">DNA recombination</keyword>
<dbReference type="Pfam" id="PF11967">
    <property type="entry name" value="RecO_N"/>
    <property type="match status" value="1"/>
</dbReference>
<dbReference type="Gene3D" id="2.40.50.140">
    <property type="entry name" value="Nucleic acid-binding proteins"/>
    <property type="match status" value="1"/>
</dbReference>
<comment type="similarity">
    <text evidence="1 7">Belongs to the RecO family.</text>
</comment>
<organism evidence="9 10">
    <name type="scientific">Piscinibacterium candidicorallinum</name>
    <dbReference type="NCBI Taxonomy" id="1793872"/>
    <lineage>
        <taxon>Bacteria</taxon>
        <taxon>Pseudomonadati</taxon>
        <taxon>Pseudomonadota</taxon>
        <taxon>Betaproteobacteria</taxon>
        <taxon>Burkholderiales</taxon>
        <taxon>Piscinibacterium</taxon>
    </lineage>
</organism>
<protein>
    <recommendedName>
        <fullName evidence="2 7">DNA repair protein RecO</fullName>
    </recommendedName>
    <alternativeName>
        <fullName evidence="6 7">Recombination protein O</fullName>
    </alternativeName>
</protein>
<dbReference type="InterPro" id="IPR037278">
    <property type="entry name" value="ARFGAP/RecO"/>
</dbReference>
<sequence length="252" mass="27678">MAQRPASAASKTLAFVLHVWPYSESSLIAELLTRDRGRVVALAKGARRPRSGVRPLLQPFAPVMCKLAGKSDVQVLSALEWAGSFGALEGERLMSGIYLNELVLGLLPRHDPHPEVFDHYTQALAELASTHAAEGSLRRFEYRLMRDLGYMPMPDVAALDPAVPALPWHLDAHEGWQPAGARTGDLQTADFLALLADDFADTARNRRLQSVLRRVIDQARTGCGARSRLAWQEFNRLRGRATPVQPLEAGAA</sequence>
<keyword evidence="10" id="KW-1185">Reference proteome</keyword>
<dbReference type="RefSeq" id="WP_377301748.1">
    <property type="nucleotide sequence ID" value="NZ_CP180191.1"/>
</dbReference>
<comment type="function">
    <text evidence="7">Involved in DNA repair and RecF pathway recombination.</text>
</comment>
<evidence type="ECO:0000256" key="1">
    <source>
        <dbReference type="ARBA" id="ARBA00007452"/>
    </source>
</evidence>
<keyword evidence="5 7" id="KW-0234">DNA repair</keyword>
<evidence type="ECO:0000259" key="8">
    <source>
        <dbReference type="Pfam" id="PF11967"/>
    </source>
</evidence>
<name>A0ABV7GZE8_9BURK</name>
<gene>
    <name evidence="7 9" type="primary">recO</name>
    <name evidence="9" type="ORF">ACFOEN_05245</name>
</gene>
<keyword evidence="3 7" id="KW-0227">DNA damage</keyword>
<comment type="caution">
    <text evidence="9">The sequence shown here is derived from an EMBL/GenBank/DDBJ whole genome shotgun (WGS) entry which is preliminary data.</text>
</comment>
<proteinExistence type="inferred from homology"/>
<dbReference type="InterPro" id="IPR042242">
    <property type="entry name" value="RecO_C"/>
</dbReference>
<feature type="domain" description="DNA replication/recombination mediator RecO N-terminal" evidence="8">
    <location>
        <begin position="11"/>
        <end position="85"/>
    </location>
</feature>
<evidence type="ECO:0000313" key="9">
    <source>
        <dbReference type="EMBL" id="MFC3147044.1"/>
    </source>
</evidence>
<dbReference type="InterPro" id="IPR012340">
    <property type="entry name" value="NA-bd_OB-fold"/>
</dbReference>
<evidence type="ECO:0000256" key="7">
    <source>
        <dbReference type="HAMAP-Rule" id="MF_00201"/>
    </source>
</evidence>
<evidence type="ECO:0000256" key="3">
    <source>
        <dbReference type="ARBA" id="ARBA00022763"/>
    </source>
</evidence>
<dbReference type="InterPro" id="IPR022572">
    <property type="entry name" value="DNA_rep/recomb_RecO_N"/>
</dbReference>
<dbReference type="InterPro" id="IPR003717">
    <property type="entry name" value="RecO"/>
</dbReference>
<dbReference type="SUPFAM" id="SSF50249">
    <property type="entry name" value="Nucleic acid-binding proteins"/>
    <property type="match status" value="1"/>
</dbReference>